<accession>A0AAW9CZW4</accession>
<dbReference type="Proteomes" id="UP001272137">
    <property type="component" value="Unassembled WGS sequence"/>
</dbReference>
<reference evidence="1" key="1">
    <citation type="submission" date="2018-08" db="EMBL/GenBank/DDBJ databases">
        <title>Identification of Burkholderia cepacia strains that express a Burkholderia pseudomallei-like capsular polysaccharide.</title>
        <authorList>
            <person name="Burtnick M.N."/>
            <person name="Vongsouvath M."/>
            <person name="Newton P."/>
            <person name="Wuthiekanun V."/>
            <person name="Limmathurotsakul D."/>
            <person name="Brett P.J."/>
            <person name="Chantratita N."/>
            <person name="Dance D.A."/>
        </authorList>
    </citation>
    <scope>NUCLEOTIDE SEQUENCE</scope>
    <source>
        <strain evidence="1">SBXCC001</strain>
    </source>
</reference>
<protein>
    <submittedName>
        <fullName evidence="1">Uncharacterized protein</fullName>
    </submittedName>
</protein>
<evidence type="ECO:0000313" key="2">
    <source>
        <dbReference type="Proteomes" id="UP001272137"/>
    </source>
</evidence>
<evidence type="ECO:0000313" key="1">
    <source>
        <dbReference type="EMBL" id="MDW9255672.1"/>
    </source>
</evidence>
<dbReference type="EMBL" id="QXCT01000002">
    <property type="protein sequence ID" value="MDW9255672.1"/>
    <property type="molecule type" value="Genomic_DNA"/>
</dbReference>
<name>A0AAW9CZW4_BURTH</name>
<comment type="caution">
    <text evidence="1">The sequence shown here is derived from an EMBL/GenBank/DDBJ whole genome shotgun (WGS) entry which is preliminary data.</text>
</comment>
<dbReference type="AlphaFoldDB" id="A0AAW9CZW4"/>
<proteinExistence type="predicted"/>
<gene>
    <name evidence="1" type="ORF">C7S16_3038</name>
</gene>
<sequence length="151" mass="16423">MRTLAARSPRTRRARSDAARYGPRLFAGAFVFPTRAARVAAPLPAVIGGALRQTAVSAPHDDRIGTIRQNQRKSLTAAFPIDPTRAASRDIAASIRRRRRAPRIVRDIAASPAPAPSGRRVRTFAAPLLATRLNPALLNAQMPIRFQIDTT</sequence>
<dbReference type="RefSeq" id="WP_135351550.1">
    <property type="nucleotide sequence ID" value="NZ_CP008914.2"/>
</dbReference>
<organism evidence="1 2">
    <name type="scientific">Burkholderia thailandensis</name>
    <dbReference type="NCBI Taxonomy" id="57975"/>
    <lineage>
        <taxon>Bacteria</taxon>
        <taxon>Pseudomonadati</taxon>
        <taxon>Pseudomonadota</taxon>
        <taxon>Betaproteobacteria</taxon>
        <taxon>Burkholderiales</taxon>
        <taxon>Burkholderiaceae</taxon>
        <taxon>Burkholderia</taxon>
        <taxon>pseudomallei group</taxon>
    </lineage>
</organism>